<feature type="transmembrane region" description="Helical" evidence="1">
    <location>
        <begin position="129"/>
        <end position="155"/>
    </location>
</feature>
<name>A0AAQ3DMK1_9MOLU</name>
<feature type="transmembrane region" description="Helical" evidence="1">
    <location>
        <begin position="56"/>
        <end position="76"/>
    </location>
</feature>
<protein>
    <submittedName>
        <fullName evidence="2">ABC transporter permease</fullName>
    </submittedName>
</protein>
<keyword evidence="1" id="KW-0812">Transmembrane</keyword>
<evidence type="ECO:0000256" key="1">
    <source>
        <dbReference type="SAM" id="Phobius"/>
    </source>
</evidence>
<feature type="transmembrane region" description="Helical" evidence="1">
    <location>
        <begin position="598"/>
        <end position="618"/>
    </location>
</feature>
<dbReference type="RefSeq" id="WP_278300318.1">
    <property type="nucleotide sequence ID" value="NZ_CP113499.1"/>
</dbReference>
<dbReference type="AlphaFoldDB" id="A0AAQ3DMK1"/>
<evidence type="ECO:0000313" key="2">
    <source>
        <dbReference type="EMBL" id="WFQ95559.1"/>
    </source>
</evidence>
<sequence>MKISIFKYCQFAFHTILYKKSSYLLPIFTILFSSIIGLVFKFIIDQKYLELSAYLYIFLLLIITVIFSAIKSLNIFKDLDQEGLEIISFSKPISRNNLVLGKLLCLSFYGLIWSGVLFISSLVSLYANYLFIDLLLTSLLLLFVGLITYLFIGLITAILSYKLTQKIAMSIPLVLFIFLSIIGMILSSNTTSNLNKIGYYLNQKYPYHHSNNQLNSEAYFINNKDELLLIPNGSENKEFNEEQINYLKKAVEVSNNSSTLWTSYSWISIPYQLINIFNFKNKSVFNQIGSSNSNLSNFVYYNDLDDISYKYKLVNNANHKKYSVLKDNKLVNMYVVPGLLQSHTILSSNNINNKNINSRSRDIIYSRKNADDINTNFIEDENDFSRENNLVGVLKWNYVYQVLSDKTFNKIAKRFVDDFIKQNINEKQYLNTKDKNTYFNNLHNKLIDQISKYINDDKSEINNYSNSNLTIFDNRAIIDKKIESIYEQKLYLATSLMNYIYFNNQDSIILQALLKDVNKKDSYLDSQIKIKIFDHDYYIGGYDKYEKLIFQEDNKETNKETKIKIRYKLDKSTTNYLFNSSPSLYAITRDKQIFNKNILFVVWIIVISSLAYLVFYMYKRKDYK</sequence>
<feature type="transmembrane region" description="Helical" evidence="1">
    <location>
        <begin position="97"/>
        <end position="123"/>
    </location>
</feature>
<gene>
    <name evidence="2" type="ORF">MFERI15407_00820</name>
</gene>
<evidence type="ECO:0000313" key="3">
    <source>
        <dbReference type="Proteomes" id="UP001178740"/>
    </source>
</evidence>
<feature type="transmembrane region" description="Helical" evidence="1">
    <location>
        <begin position="21"/>
        <end position="44"/>
    </location>
</feature>
<keyword evidence="1" id="KW-1133">Transmembrane helix</keyword>
<organism evidence="2 3">
    <name type="scientific">Mycoplasma feriruminatoris</name>
    <dbReference type="NCBI Taxonomy" id="1179777"/>
    <lineage>
        <taxon>Bacteria</taxon>
        <taxon>Bacillati</taxon>
        <taxon>Mycoplasmatota</taxon>
        <taxon>Mollicutes</taxon>
        <taxon>Mycoplasmataceae</taxon>
        <taxon>Mycoplasma</taxon>
    </lineage>
</organism>
<accession>A0AAQ3DMK1</accession>
<dbReference type="Proteomes" id="UP001178740">
    <property type="component" value="Chromosome"/>
</dbReference>
<reference evidence="2" key="1">
    <citation type="submission" date="2022-11" db="EMBL/GenBank/DDBJ databases">
        <title>Comparative genomic analysis of Mycoplasma feriruminatoris and the Mycoplasma mycoides cluster.</title>
        <authorList>
            <person name="Baby V."/>
            <person name="Ambroset C."/>
            <person name="Gaurivaud P."/>
            <person name="Boury C."/>
            <person name="Guichoux E."/>
            <person name="Lartigue C."/>
            <person name="Tardy F."/>
            <person name="Sirand-Pugnet P."/>
        </authorList>
    </citation>
    <scope>NUCLEOTIDE SEQUENCE</scope>
    <source>
        <strain evidence="2">L15407</strain>
    </source>
</reference>
<keyword evidence="1" id="KW-0472">Membrane</keyword>
<dbReference type="EMBL" id="CP113499">
    <property type="protein sequence ID" value="WFQ95559.1"/>
    <property type="molecule type" value="Genomic_DNA"/>
</dbReference>
<proteinExistence type="predicted"/>
<feature type="transmembrane region" description="Helical" evidence="1">
    <location>
        <begin position="167"/>
        <end position="186"/>
    </location>
</feature>